<dbReference type="EMBL" id="WOCE01000022">
    <property type="protein sequence ID" value="KAE9588847.1"/>
    <property type="molecule type" value="Genomic_DNA"/>
</dbReference>
<sequence length="49" mass="5785">MSFSYRSKTILRLVRQIYVEGRRVISLTLCALLYRNDLNNSSHSQLVLR</sequence>
<comment type="caution">
    <text evidence="1">The sequence shown here is derived from an EMBL/GenBank/DDBJ whole genome shotgun (WGS) entry which is preliminary data.</text>
</comment>
<accession>A0A6A4NQH0</accession>
<dbReference type="AlphaFoldDB" id="A0A6A4NQH0"/>
<keyword evidence="2" id="KW-1185">Reference proteome</keyword>
<dbReference type="Proteomes" id="UP000447434">
    <property type="component" value="Chromosome 22"/>
</dbReference>
<proteinExistence type="predicted"/>
<evidence type="ECO:0000313" key="1">
    <source>
        <dbReference type="EMBL" id="KAE9588847.1"/>
    </source>
</evidence>
<reference evidence="2" key="1">
    <citation type="journal article" date="2020" name="Nat. Commun.">
        <title>Genome sequence of the cluster root forming white lupin.</title>
        <authorList>
            <person name="Hufnagel B."/>
            <person name="Marques A."/>
            <person name="Soriano A."/>
            <person name="Marques L."/>
            <person name="Divol F."/>
            <person name="Doumas P."/>
            <person name="Sallet E."/>
            <person name="Mancinotti D."/>
            <person name="Carrere S."/>
            <person name="Marande W."/>
            <person name="Arribat S."/>
            <person name="Keller J."/>
            <person name="Huneau C."/>
            <person name="Blein T."/>
            <person name="Aime D."/>
            <person name="Laguerre M."/>
            <person name="Taylor J."/>
            <person name="Schubert V."/>
            <person name="Nelson M."/>
            <person name="Geu-Flores F."/>
            <person name="Crespi M."/>
            <person name="Gallardo-Guerrero K."/>
            <person name="Delaux P.-M."/>
            <person name="Salse J."/>
            <person name="Berges H."/>
            <person name="Guyot R."/>
            <person name="Gouzy J."/>
            <person name="Peret B."/>
        </authorList>
    </citation>
    <scope>NUCLEOTIDE SEQUENCE [LARGE SCALE GENOMIC DNA]</scope>
    <source>
        <strain evidence="2">cv. Amiga</strain>
    </source>
</reference>
<gene>
    <name evidence="1" type="ORF">Lalb_Chr22g0359911</name>
</gene>
<organism evidence="1 2">
    <name type="scientific">Lupinus albus</name>
    <name type="common">White lupine</name>
    <name type="synonym">Lupinus termis</name>
    <dbReference type="NCBI Taxonomy" id="3870"/>
    <lineage>
        <taxon>Eukaryota</taxon>
        <taxon>Viridiplantae</taxon>
        <taxon>Streptophyta</taxon>
        <taxon>Embryophyta</taxon>
        <taxon>Tracheophyta</taxon>
        <taxon>Spermatophyta</taxon>
        <taxon>Magnoliopsida</taxon>
        <taxon>eudicotyledons</taxon>
        <taxon>Gunneridae</taxon>
        <taxon>Pentapetalae</taxon>
        <taxon>rosids</taxon>
        <taxon>fabids</taxon>
        <taxon>Fabales</taxon>
        <taxon>Fabaceae</taxon>
        <taxon>Papilionoideae</taxon>
        <taxon>50 kb inversion clade</taxon>
        <taxon>genistoids sensu lato</taxon>
        <taxon>core genistoids</taxon>
        <taxon>Genisteae</taxon>
        <taxon>Lupinus</taxon>
    </lineage>
</organism>
<name>A0A6A4NQH0_LUPAL</name>
<protein>
    <submittedName>
        <fullName evidence="1">Uncharacterized protein</fullName>
    </submittedName>
</protein>
<evidence type="ECO:0000313" key="2">
    <source>
        <dbReference type="Proteomes" id="UP000447434"/>
    </source>
</evidence>